<dbReference type="EMBL" id="JBITLV010000001">
    <property type="protein sequence ID" value="MFI7585635.1"/>
    <property type="molecule type" value="Genomic_DNA"/>
</dbReference>
<proteinExistence type="predicted"/>
<protein>
    <submittedName>
        <fullName evidence="1">Sacsin N-terminal ATP-binding-like domain-containing protein</fullName>
    </submittedName>
</protein>
<name>A0ABW8AH08_9ACTN</name>
<dbReference type="InterPro" id="IPR036890">
    <property type="entry name" value="HATPase_C_sf"/>
</dbReference>
<comment type="caution">
    <text evidence="1">The sequence shown here is derived from an EMBL/GenBank/DDBJ whole genome shotgun (WGS) entry which is preliminary data.</text>
</comment>
<dbReference type="NCBIfam" id="NF047352">
    <property type="entry name" value="P_loop_sacsin"/>
    <property type="match status" value="1"/>
</dbReference>
<organism evidence="1 2">
    <name type="scientific">Spongisporangium articulatum</name>
    <dbReference type="NCBI Taxonomy" id="3362603"/>
    <lineage>
        <taxon>Bacteria</taxon>
        <taxon>Bacillati</taxon>
        <taxon>Actinomycetota</taxon>
        <taxon>Actinomycetes</taxon>
        <taxon>Kineosporiales</taxon>
        <taxon>Kineosporiaceae</taxon>
        <taxon>Spongisporangium</taxon>
    </lineage>
</organism>
<dbReference type="Proteomes" id="UP001612915">
    <property type="component" value="Unassembled WGS sequence"/>
</dbReference>
<keyword evidence="2" id="KW-1185">Reference proteome</keyword>
<evidence type="ECO:0000313" key="2">
    <source>
        <dbReference type="Proteomes" id="UP001612915"/>
    </source>
</evidence>
<evidence type="ECO:0000313" key="1">
    <source>
        <dbReference type="EMBL" id="MFI7585635.1"/>
    </source>
</evidence>
<dbReference type="RefSeq" id="WP_398273857.1">
    <property type="nucleotide sequence ID" value="NZ_JBITLV010000001.1"/>
</dbReference>
<accession>A0ABW8AH08</accession>
<dbReference type="Gene3D" id="3.30.565.10">
    <property type="entry name" value="Histidine kinase-like ATPase, C-terminal domain"/>
    <property type="match status" value="1"/>
</dbReference>
<dbReference type="SUPFAM" id="SSF55874">
    <property type="entry name" value="ATPase domain of HSP90 chaperone/DNA topoisomerase II/histidine kinase"/>
    <property type="match status" value="1"/>
</dbReference>
<sequence>MTEDPFDTGDLRERVLAAWAASPARFREDANAEEDLVTGGYRDRVLVELAQNAADAAARAGEPGRLLLRLTRDDTGPVLVAANSGTPLDAAGVSALATLRASAKRDAEPTVGRFGVGFAAVLAVSDEPAVVGRAGGVRFSAADTRALVEATGDAGLADEVRRREGHVPVLRLPFPASAAVPAGYDTVVVLPLRDGVAADLVARQLAELDDALLLALPALGSVRVEVDGEPPRDLSDVESRWRVLRREGVLAPELLVDRPVEERARTGWQVAWAVPREPGAEPFPSVPPVLHAPTPCEEPLPWPALLVATVPLEPSRRHVAPGPLTDAVLGEAAAAYAELLAELAENGYPAWRYVPTGLPAGAVDGTLRAALDRVLPGTKLLTAVEDGAPLAPRDAVTIAGAAGADETLTRVLAPRLAGLVPASRPARVVLRQVGVRELELSDVVDALPADPDPGRWRELYAALDPLAVDPLVREALGSLPVPLAGGEIARGARGLVLAAGTDEVSAALARLGARVVHPEAAHPLLERLGAVPAGPRALLELDVVRTAVEASADDEDEPFDPLEPRLPLADAVLTLVQGAVSAGELTPGELPWLADLALTDSEGEPAPAGALARPGSRAARWFDPDEIGLVAAEVEGRWGADVLAAVGVLDGPALVRAADVPVEPDAPVEAGSPADLLEGWDDWCEYVLDRVRAAGTQGGHPDVGPVSVPELLAVRDLDAVAPDALPEVVAAVAAEPATRAALVGRCRAVAAGVAVDVLPYTAWWLRDRFSSPDGGGVVAAEGATDGLAELLPPAPAWLAALDRPAQSALGVVTGLSDVDAGVASTVFDRLADPARYVPLPLLLRLLRRFAELADAGLRWPAPPPRVRGLDPRPDIAGTQVVDADEAVVLESPMYLQRPDVGCGLPAPADSAGALAELFDLPLVGELVPGVVSSSGVKQPVPPGVTHLLPGGPATWCEHDALVVDGHEVDWWVSDSVVHAATLGGLARGLCWVSGAWALRGVVEEALVDPATANAALLDEAFG</sequence>
<reference evidence="1 2" key="1">
    <citation type="submission" date="2024-10" db="EMBL/GenBank/DDBJ databases">
        <title>The Natural Products Discovery Center: Release of the First 8490 Sequenced Strains for Exploring Actinobacteria Biosynthetic Diversity.</title>
        <authorList>
            <person name="Kalkreuter E."/>
            <person name="Kautsar S.A."/>
            <person name="Yang D."/>
            <person name="Bader C.D."/>
            <person name="Teijaro C.N."/>
            <person name="Fluegel L."/>
            <person name="Davis C.M."/>
            <person name="Simpson J.R."/>
            <person name="Lauterbach L."/>
            <person name="Steele A.D."/>
            <person name="Gui C."/>
            <person name="Meng S."/>
            <person name="Li G."/>
            <person name="Viehrig K."/>
            <person name="Ye F."/>
            <person name="Su P."/>
            <person name="Kiefer A.F."/>
            <person name="Nichols A."/>
            <person name="Cepeda A.J."/>
            <person name="Yan W."/>
            <person name="Fan B."/>
            <person name="Jiang Y."/>
            <person name="Adhikari A."/>
            <person name="Zheng C.-J."/>
            <person name="Schuster L."/>
            <person name="Cowan T.M."/>
            <person name="Smanski M.J."/>
            <person name="Chevrette M.G."/>
            <person name="De Carvalho L.P.S."/>
            <person name="Shen B."/>
        </authorList>
    </citation>
    <scope>NUCLEOTIDE SEQUENCE [LARGE SCALE GENOMIC DNA]</scope>
    <source>
        <strain evidence="1 2">NPDC049639</strain>
    </source>
</reference>
<gene>
    <name evidence="1" type="ORF">ACIB24_01005</name>
</gene>